<proteinExistence type="predicted"/>
<keyword evidence="1" id="KW-0732">Signal</keyword>
<dbReference type="PROSITE" id="PS51257">
    <property type="entry name" value="PROKAR_LIPOPROTEIN"/>
    <property type="match status" value="1"/>
</dbReference>
<dbReference type="Proteomes" id="UP000199223">
    <property type="component" value="Unassembled WGS sequence"/>
</dbReference>
<name>A0A1H6YUJ5_9DEIO</name>
<sequence>MLRRQTLPGLALLALLSACGGSQPLPDTTRPQVSLVEVPATVSTDTLRVRAEASDDVGVREVRFYLGEARVAVDPQGPYEASLTFAQDGEYVLKVEAVDGAGNVSEARTQTITVTADRAAPTAEVTVPGAALTAPGRYEITAPGTYAVTVRASDDLALRAVEGTLTLNTAGGTFTQPLRQEVSGRSAEQTLALPPLTAEYNGTHTLTLQAVDAAGRRSAPVTVTLVIALSVTTPTTPAPSPTPGDTERPSVQIVVPTQQVTQAGTYRVRILTSDNVGVTSLTGALTVGGLSIPLSLDPRMTEYDIPVTAAYNGPVTLTVTARDAAGNSATASQTIVVAIL</sequence>
<accession>A0A1H6YUJ5</accession>
<dbReference type="Gene3D" id="2.60.40.10">
    <property type="entry name" value="Immunoglobulins"/>
    <property type="match status" value="3"/>
</dbReference>
<feature type="signal peptide" evidence="1">
    <location>
        <begin position="1"/>
        <end position="20"/>
    </location>
</feature>
<dbReference type="InterPro" id="IPR013783">
    <property type="entry name" value="Ig-like_fold"/>
</dbReference>
<dbReference type="STRING" id="856736.SAMN04488058_10882"/>
<evidence type="ECO:0000313" key="3">
    <source>
        <dbReference type="Proteomes" id="UP000199223"/>
    </source>
</evidence>
<evidence type="ECO:0000313" key="2">
    <source>
        <dbReference type="EMBL" id="SEJ44943.1"/>
    </source>
</evidence>
<organism evidence="2 3">
    <name type="scientific">Deinococcus reticulitermitis</name>
    <dbReference type="NCBI Taxonomy" id="856736"/>
    <lineage>
        <taxon>Bacteria</taxon>
        <taxon>Thermotogati</taxon>
        <taxon>Deinococcota</taxon>
        <taxon>Deinococci</taxon>
        <taxon>Deinococcales</taxon>
        <taxon>Deinococcaceae</taxon>
        <taxon>Deinococcus</taxon>
    </lineage>
</organism>
<dbReference type="AlphaFoldDB" id="A0A1H6YUJ5"/>
<gene>
    <name evidence="2" type="ORF">SAMN04488058_10882</name>
</gene>
<evidence type="ECO:0000256" key="1">
    <source>
        <dbReference type="SAM" id="SignalP"/>
    </source>
</evidence>
<protein>
    <submittedName>
        <fullName evidence="2">Ig-like domain (Group 3)</fullName>
    </submittedName>
</protein>
<reference evidence="3" key="1">
    <citation type="submission" date="2016-10" db="EMBL/GenBank/DDBJ databases">
        <authorList>
            <person name="Varghese N."/>
            <person name="Submissions S."/>
        </authorList>
    </citation>
    <scope>NUCLEOTIDE SEQUENCE [LARGE SCALE GENOMIC DNA]</scope>
    <source>
        <strain evidence="3">CGMCC 1.10218</strain>
    </source>
</reference>
<dbReference type="Pfam" id="PF17957">
    <property type="entry name" value="Big_7"/>
    <property type="match status" value="1"/>
</dbReference>
<keyword evidence="3" id="KW-1185">Reference proteome</keyword>
<feature type="chain" id="PRO_5011685623" evidence="1">
    <location>
        <begin position="21"/>
        <end position="340"/>
    </location>
</feature>
<dbReference type="EMBL" id="FNZA01000008">
    <property type="protein sequence ID" value="SEJ44943.1"/>
    <property type="molecule type" value="Genomic_DNA"/>
</dbReference>